<keyword evidence="2" id="KW-0812">Transmembrane</keyword>
<feature type="region of interest" description="Disordered" evidence="1">
    <location>
        <begin position="109"/>
        <end position="144"/>
    </location>
</feature>
<gene>
    <name evidence="3" type="ORF">BDQ12DRAFT_685398</name>
</gene>
<dbReference type="Proteomes" id="UP000308652">
    <property type="component" value="Unassembled WGS sequence"/>
</dbReference>
<dbReference type="EMBL" id="ML213608">
    <property type="protein sequence ID" value="TFK37493.1"/>
    <property type="molecule type" value="Genomic_DNA"/>
</dbReference>
<dbReference type="AlphaFoldDB" id="A0A5C3LYL4"/>
<evidence type="ECO:0000256" key="1">
    <source>
        <dbReference type="SAM" id="MobiDB-lite"/>
    </source>
</evidence>
<sequence>MSKPSSFLSSTVTAVSNHFKPHRAEAIQRIRLNAVFLVALLLLSYLLPIPSLPRAFTVVLASTQQDKWTREWVYRWFCILEVALMSISTFNLVEAIYAVKYPRAVLPPRPSPMQTKTASKTASTTPKRPFKVLSPNSSPQAQKPFTYSPSASFSASSLSMSSSTTYPASPVSTPSRVLQYSVPASSSTQGSSTSTVSYLATPSPVISAYRGKHLSSSVGRAFDGSYLGRVKPEEPEESEAEL</sequence>
<evidence type="ECO:0000313" key="4">
    <source>
        <dbReference type="Proteomes" id="UP000308652"/>
    </source>
</evidence>
<proteinExistence type="predicted"/>
<accession>A0A5C3LYL4</accession>
<feature type="compositionally biased region" description="Low complexity" evidence="1">
    <location>
        <begin position="115"/>
        <end position="125"/>
    </location>
</feature>
<feature type="region of interest" description="Disordered" evidence="1">
    <location>
        <begin position="223"/>
        <end position="242"/>
    </location>
</feature>
<feature type="transmembrane region" description="Helical" evidence="2">
    <location>
        <begin position="72"/>
        <end position="93"/>
    </location>
</feature>
<feature type="transmembrane region" description="Helical" evidence="2">
    <location>
        <begin position="30"/>
        <end position="52"/>
    </location>
</feature>
<keyword evidence="2" id="KW-1133">Transmembrane helix</keyword>
<dbReference type="OrthoDB" id="3248709at2759"/>
<name>A0A5C3LYL4_9AGAR</name>
<keyword evidence="4" id="KW-1185">Reference proteome</keyword>
<reference evidence="3 4" key="1">
    <citation type="journal article" date="2019" name="Nat. Ecol. Evol.">
        <title>Megaphylogeny resolves global patterns of mushroom evolution.</title>
        <authorList>
            <person name="Varga T."/>
            <person name="Krizsan K."/>
            <person name="Foldi C."/>
            <person name="Dima B."/>
            <person name="Sanchez-Garcia M."/>
            <person name="Sanchez-Ramirez S."/>
            <person name="Szollosi G.J."/>
            <person name="Szarkandi J.G."/>
            <person name="Papp V."/>
            <person name="Albert L."/>
            <person name="Andreopoulos W."/>
            <person name="Angelini C."/>
            <person name="Antonin V."/>
            <person name="Barry K.W."/>
            <person name="Bougher N.L."/>
            <person name="Buchanan P."/>
            <person name="Buyck B."/>
            <person name="Bense V."/>
            <person name="Catcheside P."/>
            <person name="Chovatia M."/>
            <person name="Cooper J."/>
            <person name="Damon W."/>
            <person name="Desjardin D."/>
            <person name="Finy P."/>
            <person name="Geml J."/>
            <person name="Haridas S."/>
            <person name="Hughes K."/>
            <person name="Justo A."/>
            <person name="Karasinski D."/>
            <person name="Kautmanova I."/>
            <person name="Kiss B."/>
            <person name="Kocsube S."/>
            <person name="Kotiranta H."/>
            <person name="LaButti K.M."/>
            <person name="Lechner B.E."/>
            <person name="Liimatainen K."/>
            <person name="Lipzen A."/>
            <person name="Lukacs Z."/>
            <person name="Mihaltcheva S."/>
            <person name="Morgado L.N."/>
            <person name="Niskanen T."/>
            <person name="Noordeloos M.E."/>
            <person name="Ohm R.A."/>
            <person name="Ortiz-Santana B."/>
            <person name="Ovrebo C."/>
            <person name="Racz N."/>
            <person name="Riley R."/>
            <person name="Savchenko A."/>
            <person name="Shiryaev A."/>
            <person name="Soop K."/>
            <person name="Spirin V."/>
            <person name="Szebenyi C."/>
            <person name="Tomsovsky M."/>
            <person name="Tulloss R.E."/>
            <person name="Uehling J."/>
            <person name="Grigoriev I.V."/>
            <person name="Vagvolgyi C."/>
            <person name="Papp T."/>
            <person name="Martin F.M."/>
            <person name="Miettinen O."/>
            <person name="Hibbett D.S."/>
            <person name="Nagy L.G."/>
        </authorList>
    </citation>
    <scope>NUCLEOTIDE SEQUENCE [LARGE SCALE GENOMIC DNA]</scope>
    <source>
        <strain evidence="3 4">CBS 166.37</strain>
    </source>
</reference>
<protein>
    <submittedName>
        <fullName evidence="3">Uncharacterized protein</fullName>
    </submittedName>
</protein>
<evidence type="ECO:0000256" key="2">
    <source>
        <dbReference type="SAM" id="Phobius"/>
    </source>
</evidence>
<keyword evidence="2" id="KW-0472">Membrane</keyword>
<organism evidence="3 4">
    <name type="scientific">Crucibulum laeve</name>
    <dbReference type="NCBI Taxonomy" id="68775"/>
    <lineage>
        <taxon>Eukaryota</taxon>
        <taxon>Fungi</taxon>
        <taxon>Dikarya</taxon>
        <taxon>Basidiomycota</taxon>
        <taxon>Agaricomycotina</taxon>
        <taxon>Agaricomycetes</taxon>
        <taxon>Agaricomycetidae</taxon>
        <taxon>Agaricales</taxon>
        <taxon>Agaricineae</taxon>
        <taxon>Nidulariaceae</taxon>
        <taxon>Crucibulum</taxon>
    </lineage>
</organism>
<evidence type="ECO:0000313" key="3">
    <source>
        <dbReference type="EMBL" id="TFK37493.1"/>
    </source>
</evidence>
<feature type="compositionally biased region" description="Polar residues" evidence="1">
    <location>
        <begin position="134"/>
        <end position="143"/>
    </location>
</feature>